<feature type="region of interest" description="Disordered" evidence="5">
    <location>
        <begin position="135"/>
        <end position="154"/>
    </location>
</feature>
<feature type="region of interest" description="Disordered" evidence="5">
    <location>
        <begin position="1240"/>
        <end position="1262"/>
    </location>
</feature>
<dbReference type="RefSeq" id="WP_150061938.1">
    <property type="nucleotide sequence ID" value="NZ_JACHII010000002.1"/>
</dbReference>
<comment type="caution">
    <text evidence="8">The sequence shown here is derived from an EMBL/GenBank/DDBJ whole genome shotgun (WGS) entry which is preliminary data.</text>
</comment>
<dbReference type="GO" id="GO:0009306">
    <property type="term" value="P:protein secretion"/>
    <property type="evidence" value="ECO:0007669"/>
    <property type="project" value="InterPro"/>
</dbReference>
<evidence type="ECO:0000256" key="4">
    <source>
        <dbReference type="ARBA" id="ARBA00023136"/>
    </source>
</evidence>
<evidence type="ECO:0000259" key="7">
    <source>
        <dbReference type="Pfam" id="PF04357"/>
    </source>
</evidence>
<dbReference type="GO" id="GO:0005886">
    <property type="term" value="C:plasma membrane"/>
    <property type="evidence" value="ECO:0007669"/>
    <property type="project" value="InterPro"/>
</dbReference>
<name>A0A5M6IDH5_9PROT</name>
<dbReference type="Pfam" id="PF04357">
    <property type="entry name" value="TamB"/>
    <property type="match status" value="1"/>
</dbReference>
<evidence type="ECO:0000313" key="9">
    <source>
        <dbReference type="Proteomes" id="UP000324065"/>
    </source>
</evidence>
<dbReference type="PANTHER" id="PTHR36985">
    <property type="entry name" value="TRANSLOCATION AND ASSEMBLY MODULE SUBUNIT TAMB"/>
    <property type="match status" value="1"/>
</dbReference>
<keyword evidence="4 6" id="KW-0472">Membrane</keyword>
<dbReference type="InterPro" id="IPR007452">
    <property type="entry name" value="TamB_C"/>
</dbReference>
<dbReference type="OrthoDB" id="7784409at2"/>
<feature type="transmembrane region" description="Helical" evidence="6">
    <location>
        <begin position="28"/>
        <end position="51"/>
    </location>
</feature>
<gene>
    <name evidence="8" type="ORF">F1188_08295</name>
</gene>
<evidence type="ECO:0000256" key="5">
    <source>
        <dbReference type="SAM" id="MobiDB-lite"/>
    </source>
</evidence>
<evidence type="ECO:0000256" key="2">
    <source>
        <dbReference type="ARBA" id="ARBA00022692"/>
    </source>
</evidence>
<evidence type="ECO:0000256" key="3">
    <source>
        <dbReference type="ARBA" id="ARBA00022989"/>
    </source>
</evidence>
<reference evidence="8 9" key="1">
    <citation type="submission" date="2019-09" db="EMBL/GenBank/DDBJ databases">
        <title>Genome sequence of Roseospira marina, one of the more divergent members of the non-sulfur purple photosynthetic bacterial family, the Rhodospirillaceae.</title>
        <authorList>
            <person name="Meyer T."/>
            <person name="Kyndt J."/>
        </authorList>
    </citation>
    <scope>NUCLEOTIDE SEQUENCE [LARGE SCALE GENOMIC DNA]</scope>
    <source>
        <strain evidence="8 9">DSM 15113</strain>
    </source>
</reference>
<evidence type="ECO:0000256" key="6">
    <source>
        <dbReference type="SAM" id="Phobius"/>
    </source>
</evidence>
<keyword evidence="9" id="KW-1185">Reference proteome</keyword>
<comment type="subcellular location">
    <subcellularLocation>
        <location evidence="1">Membrane</location>
        <topology evidence="1">Single-pass membrane protein</topology>
    </subcellularLocation>
</comment>
<dbReference type="Proteomes" id="UP000324065">
    <property type="component" value="Unassembled WGS sequence"/>
</dbReference>
<keyword evidence="3 6" id="KW-1133">Transmembrane helix</keyword>
<dbReference type="PANTHER" id="PTHR36985:SF1">
    <property type="entry name" value="TRANSLOCATION AND ASSEMBLY MODULE SUBUNIT TAMB"/>
    <property type="match status" value="1"/>
</dbReference>
<sequence length="1505" mass="152988">MADPADRLAPHAQKPAPPPRRRRRWLRWVGALALVFVVLLAGLAGAAWWVLRTENGRAWLTATALDAINGSGAVTVRLGALEGDLPFSLVLRDLTVTDRDGPWLSADRLALAWEPWALLGGRLHVRAISATALSVERPPNLPPSDTPEEPEDDAGMGFDPRTLGLLRVDRIAFEGVHLGEALVGQPVLLDVTGQLAPEGTADAPDAITARLDARRIDGHPGDARIGVTLKGPDLDHLAVDIRAAEDQGGMVTTLAGLPGAAAWTIGLQGDGPMANWRGTLSADAEGLADLSGALALNVADLDAPSVTLSATAQPQEGAPPAWQAALTEQLDLALSAALDDDGRITLSDLRLANGALEVTGSATADPAADTVSARLETALTHPDRLAPLVALPLDRGTAIVTAEGRLTAPTVTAQLQTEGLSAGVGADALALDTTVTPDGPLDDDGTTLAFDLRAHAEGLSGPQVVADLFPHPLDLTGAGTVALADRRVTVQTLRLSDDQGVALDVTAEAKLAPSLDGTAEANLTLSRLDRLGPVLGGLSPRGSGLVTLSDVTLNADAVVAGDVRLALENASLGLPQADAALGPAPTLTARVTFDPAAGLTVRDLALDGGAATLAGEATIPADFAALEAVFTADLTDLGMVVGDALRGPLTLDAQLSGPLADPNLTATARMVTATLGGQAWDDIALEATAEGLARGPSGALSLTGSGPGGVVDLTMDYALPQYARLSFTELSGRIPGTRLTGQVSADLATLLADGALRLAVEEPGRLADWGAPPLAGSLTADVVLTPSPEGRQSVTVTAAAPTLRLPDGDVTLGALDVRAALTDALGTPALDATVTSSGGGAAGLTWERLTATARGPLADLAVTADLTGDGPTGALTLATAARVQPPGLAETAQVRLERLDLETQGHAITLRQPGTLSLVDGARVDRLVLGLDDGTLTVSGGQGGNGLDVSVTAEGLPLALTDLAAPDLGLGGRLDLSATLSGRLPTPRGTLTLTGRDVTLDGTTDSPPLTAEVTGRLEGGRLTADATLRGLADTPGRITADVPVRLGGGTVIPDSQPLSLSAQWNGPIGAVWEMIPMVVEHRLSGALALDATVSGTLAAPAVNATVQLSDGRYEHLSAGTLIDTLSLDARAQGTDHLAVTLSGTDGGNGRLEGDGDIQLTPDGPVGGVHARLDDMIVVRRDDVTASADATIDVRLEGDRGAVTGDIRTREVRVDLNAIAGGGSVTTLDVVEIDDANLDDLSALDAGSPRPDGGGVSGDDAPDEDTAFPIALDLTVDMPNRVYVTGQGLDSEWAGSLKIGGTAAIPRVTGTIGIRRGSFEAVGKQLNIETGTVQFAGGRQINPLLDVVAVYQAEEIEARVGLTGPANDPEIVLDSVPPRPRDEVLSQILFGKSSGELTTLETVQLARALASLTGVTGGGGPDVLGMVRGAVGLDVLRLGGDVAAGGAGLEAGRYVSDDIYVGVEQGLEPGSGGVTVEVDLGAGFKVESKAGRAGDGEVGVLWRKDY</sequence>
<accession>A0A5M6IDH5</accession>
<feature type="domain" description="Translocation and assembly module TamB C-terminal" evidence="7">
    <location>
        <begin position="1141"/>
        <end position="1505"/>
    </location>
</feature>
<evidence type="ECO:0000256" key="1">
    <source>
        <dbReference type="ARBA" id="ARBA00004167"/>
    </source>
</evidence>
<evidence type="ECO:0000313" key="8">
    <source>
        <dbReference type="EMBL" id="KAA5606007.1"/>
    </source>
</evidence>
<protein>
    <recommendedName>
        <fullName evidence="7">Translocation and assembly module TamB C-terminal domain-containing protein</fullName>
    </recommendedName>
</protein>
<dbReference type="EMBL" id="VWPJ01000006">
    <property type="protein sequence ID" value="KAA5606007.1"/>
    <property type="molecule type" value="Genomic_DNA"/>
</dbReference>
<proteinExistence type="predicted"/>
<organism evidence="8 9">
    <name type="scientific">Roseospira marina</name>
    <dbReference type="NCBI Taxonomy" id="140057"/>
    <lineage>
        <taxon>Bacteria</taxon>
        <taxon>Pseudomonadati</taxon>
        <taxon>Pseudomonadota</taxon>
        <taxon>Alphaproteobacteria</taxon>
        <taxon>Rhodospirillales</taxon>
        <taxon>Rhodospirillaceae</taxon>
        <taxon>Roseospira</taxon>
    </lineage>
</organism>
<keyword evidence="2 6" id="KW-0812">Transmembrane</keyword>